<name>A0A2X1BDV4_BREVE</name>
<reference evidence="1 2" key="1">
    <citation type="submission" date="2018-06" db="EMBL/GenBank/DDBJ databases">
        <authorList>
            <consortium name="Pathogen Informatics"/>
            <person name="Doyle S."/>
        </authorList>
    </citation>
    <scope>NUCLEOTIDE SEQUENCE [LARGE SCALE GENOMIC DNA]</scope>
    <source>
        <strain evidence="1 2">NCTC11166</strain>
    </source>
</reference>
<protein>
    <recommendedName>
        <fullName evidence="3">HEPN domain-containing protein</fullName>
    </recommendedName>
</protein>
<evidence type="ECO:0000313" key="2">
    <source>
        <dbReference type="Proteomes" id="UP000251186"/>
    </source>
</evidence>
<dbReference type="SUPFAM" id="SSF81593">
    <property type="entry name" value="Nucleotidyltransferase substrate binding subunit/domain"/>
    <property type="match status" value="1"/>
</dbReference>
<organism evidence="1 2">
    <name type="scientific">Brevundimonas vesicularis</name>
    <name type="common">Pseudomonas vesicularis</name>
    <dbReference type="NCBI Taxonomy" id="41276"/>
    <lineage>
        <taxon>Bacteria</taxon>
        <taxon>Pseudomonadati</taxon>
        <taxon>Pseudomonadota</taxon>
        <taxon>Alphaproteobacteria</taxon>
        <taxon>Caulobacterales</taxon>
        <taxon>Caulobacteraceae</taxon>
        <taxon>Brevundimonas</taxon>
    </lineage>
</organism>
<sequence>MAWTDDDRVGAQSAYHSAIAIELGLKAYLLHRGFSDDWTRVWLRHDLTKALRCVRMLGFEGVPDGITELATVLGPLYGSGALRTGIKPDLPLPPDVADQIICDLLSAVEAAIATNSGTDR</sequence>
<dbReference type="AlphaFoldDB" id="A0A2X1BDV4"/>
<accession>A0A2X1BDV4</accession>
<dbReference type="EMBL" id="UAQP01000014">
    <property type="protein sequence ID" value="SPU54917.1"/>
    <property type="molecule type" value="Genomic_DNA"/>
</dbReference>
<gene>
    <name evidence="1" type="ORF">NCTC11166_02305</name>
</gene>
<proteinExistence type="predicted"/>
<dbReference type="Proteomes" id="UP000251186">
    <property type="component" value="Unassembled WGS sequence"/>
</dbReference>
<evidence type="ECO:0000313" key="1">
    <source>
        <dbReference type="EMBL" id="SPU54917.1"/>
    </source>
</evidence>
<evidence type="ECO:0008006" key="3">
    <source>
        <dbReference type="Google" id="ProtNLM"/>
    </source>
</evidence>